<feature type="binding site" evidence="9">
    <location>
        <position position="86"/>
    </location>
    <ligand>
        <name>Mg(2+)</name>
        <dbReference type="ChEBI" id="CHEBI:18420"/>
        <label>1</label>
        <note>catalytic</note>
    </ligand>
</feature>
<evidence type="ECO:0000256" key="4">
    <source>
        <dbReference type="ARBA" id="ARBA00022723"/>
    </source>
</evidence>
<feature type="binding site" evidence="9">
    <location>
        <position position="85"/>
    </location>
    <ligand>
        <name>Mg(2+)</name>
        <dbReference type="ChEBI" id="CHEBI:18420"/>
        <label>1</label>
        <note>catalytic</note>
    </ligand>
</feature>
<evidence type="ECO:0000256" key="3">
    <source>
        <dbReference type="ARBA" id="ARBA00009759"/>
    </source>
</evidence>
<dbReference type="Proteomes" id="UP000241074">
    <property type="component" value="Chromosome"/>
</dbReference>
<evidence type="ECO:0000256" key="1">
    <source>
        <dbReference type="ARBA" id="ARBA00001033"/>
    </source>
</evidence>
<dbReference type="EMBL" id="CP027860">
    <property type="protein sequence ID" value="AVP98502.1"/>
    <property type="molecule type" value="Genomic_DNA"/>
</dbReference>
<dbReference type="EC" id="3.1.3.25" evidence="10"/>
<keyword evidence="6" id="KW-0889">Transcription antitermination</keyword>
<keyword evidence="4 9" id="KW-0479">Metal-binding</keyword>
<dbReference type="InterPro" id="IPR022337">
    <property type="entry name" value="Inositol_monophosphatase_SuhB"/>
</dbReference>
<dbReference type="GO" id="GO:0007165">
    <property type="term" value="P:signal transduction"/>
    <property type="evidence" value="ECO:0007669"/>
    <property type="project" value="TreeGrafter"/>
</dbReference>
<name>A0A2P1PUK6_9GAMM</name>
<dbReference type="Gene3D" id="3.40.190.80">
    <property type="match status" value="1"/>
</dbReference>
<protein>
    <recommendedName>
        <fullName evidence="10">Inositol-1-monophosphatase</fullName>
        <ecNumber evidence="10">3.1.3.25</ecNumber>
    </recommendedName>
</protein>
<dbReference type="InterPro" id="IPR033942">
    <property type="entry name" value="IMPase"/>
</dbReference>
<dbReference type="GO" id="GO:0046854">
    <property type="term" value="P:phosphatidylinositol phosphate biosynthetic process"/>
    <property type="evidence" value="ECO:0007669"/>
    <property type="project" value="InterPro"/>
</dbReference>
<evidence type="ECO:0000313" key="11">
    <source>
        <dbReference type="EMBL" id="AVP98502.1"/>
    </source>
</evidence>
<dbReference type="InterPro" id="IPR020583">
    <property type="entry name" value="Inositol_monoP_metal-BS"/>
</dbReference>
<feature type="binding site" evidence="9">
    <location>
        <position position="211"/>
    </location>
    <ligand>
        <name>Mg(2+)</name>
        <dbReference type="ChEBI" id="CHEBI:18420"/>
        <label>1</label>
        <note>catalytic</note>
    </ligand>
</feature>
<keyword evidence="5 10" id="KW-0378">Hydrolase</keyword>
<dbReference type="OrthoDB" id="9785695at2"/>
<dbReference type="PANTHER" id="PTHR20854">
    <property type="entry name" value="INOSITOL MONOPHOSPHATASE"/>
    <property type="match status" value="1"/>
</dbReference>
<accession>A0A2P1PUK6</accession>
<evidence type="ECO:0000256" key="6">
    <source>
        <dbReference type="ARBA" id="ARBA00022814"/>
    </source>
</evidence>
<evidence type="ECO:0000256" key="9">
    <source>
        <dbReference type="PIRSR" id="PIRSR600760-2"/>
    </source>
</evidence>
<gene>
    <name evidence="11" type="ORF">C7S18_15495</name>
</gene>
<dbReference type="RefSeq" id="WP_106892423.1">
    <property type="nucleotide sequence ID" value="NZ_CP027860.1"/>
</dbReference>
<dbReference type="PRINTS" id="PR01959">
    <property type="entry name" value="SBIMPHPHTASE"/>
</dbReference>
<dbReference type="KEGG" id="xba:C7S18_15495"/>
<dbReference type="Gene3D" id="3.30.540.10">
    <property type="entry name" value="Fructose-1,6-Bisphosphatase, subunit A, domain 1"/>
    <property type="match status" value="1"/>
</dbReference>
<feature type="binding site" evidence="9">
    <location>
        <position position="83"/>
    </location>
    <ligand>
        <name>Mg(2+)</name>
        <dbReference type="ChEBI" id="CHEBI:18420"/>
        <label>1</label>
        <note>catalytic</note>
    </ligand>
</feature>
<reference evidence="11 12" key="2">
    <citation type="submission" date="2018-03" db="EMBL/GenBank/DDBJ databases">
        <authorList>
            <person name="Keele B.F."/>
        </authorList>
    </citation>
    <scope>NUCLEOTIDE SEQUENCE [LARGE SCALE GENOMIC DNA]</scope>
    <source>
        <strain evidence="11 12">D13</strain>
    </source>
</reference>
<dbReference type="PRINTS" id="PR00377">
    <property type="entry name" value="IMPHPHTASES"/>
</dbReference>
<keyword evidence="6" id="KW-0805">Transcription regulation</keyword>
<evidence type="ECO:0000256" key="7">
    <source>
        <dbReference type="ARBA" id="ARBA00022842"/>
    </source>
</evidence>
<dbReference type="GO" id="GO:0031564">
    <property type="term" value="P:transcription antitermination"/>
    <property type="evidence" value="ECO:0007669"/>
    <property type="project" value="UniProtKB-KW"/>
</dbReference>
<keyword evidence="12" id="KW-1185">Reference proteome</keyword>
<dbReference type="PROSITE" id="PS00629">
    <property type="entry name" value="IMP_1"/>
    <property type="match status" value="1"/>
</dbReference>
<keyword evidence="6" id="KW-0804">Transcription</keyword>
<evidence type="ECO:0000256" key="10">
    <source>
        <dbReference type="RuleBase" id="RU364068"/>
    </source>
</evidence>
<dbReference type="GO" id="GO:0046872">
    <property type="term" value="F:metal ion binding"/>
    <property type="evidence" value="ECO:0007669"/>
    <property type="project" value="UniProtKB-KW"/>
</dbReference>
<comment type="function">
    <text evidence="8">Part of the processive rRNA transcription and antitermination complex (rrnTAC). The complex forms an RNA-chaperone ring around the RNA exit tunnel of RNA polymerase (RNAP). It supports rapid transcription and antitermination of rRNA operons, cotranscriptional rRNA folding, and annealing of distal rRNA regions to allow correct ribosome biogenesis. This subunit may play a central role in organizing the structure.</text>
</comment>
<evidence type="ECO:0000256" key="8">
    <source>
        <dbReference type="ARBA" id="ARBA00058693"/>
    </source>
</evidence>
<dbReference type="Pfam" id="PF00459">
    <property type="entry name" value="Inositol_P"/>
    <property type="match status" value="1"/>
</dbReference>
<dbReference type="FunFam" id="3.40.190.80:FF:000002">
    <property type="entry name" value="Inositol-1-monophosphatase"/>
    <property type="match status" value="1"/>
</dbReference>
<dbReference type="PANTHER" id="PTHR20854:SF4">
    <property type="entry name" value="INOSITOL-1-MONOPHOSPHATASE-RELATED"/>
    <property type="match status" value="1"/>
</dbReference>
<evidence type="ECO:0000256" key="5">
    <source>
        <dbReference type="ARBA" id="ARBA00022801"/>
    </source>
</evidence>
<evidence type="ECO:0000313" key="12">
    <source>
        <dbReference type="Proteomes" id="UP000241074"/>
    </source>
</evidence>
<comment type="similarity">
    <text evidence="3 10">Belongs to the inositol monophosphatase superfamily.</text>
</comment>
<dbReference type="CDD" id="cd01639">
    <property type="entry name" value="IMPase"/>
    <property type="match status" value="1"/>
</dbReference>
<dbReference type="GO" id="GO:0006020">
    <property type="term" value="P:inositol metabolic process"/>
    <property type="evidence" value="ECO:0007669"/>
    <property type="project" value="TreeGrafter"/>
</dbReference>
<dbReference type="SUPFAM" id="SSF56655">
    <property type="entry name" value="Carbohydrate phosphatase"/>
    <property type="match status" value="1"/>
</dbReference>
<evidence type="ECO:0000256" key="2">
    <source>
        <dbReference type="ARBA" id="ARBA00001946"/>
    </source>
</evidence>
<dbReference type="GO" id="GO:0008934">
    <property type="term" value="F:inositol monophosphate 1-phosphatase activity"/>
    <property type="evidence" value="ECO:0007669"/>
    <property type="project" value="InterPro"/>
</dbReference>
<dbReference type="AlphaFoldDB" id="A0A2P1PUK6"/>
<organism evidence="11 12">
    <name type="scientific">Ahniella affigens</name>
    <dbReference type="NCBI Taxonomy" id="2021234"/>
    <lineage>
        <taxon>Bacteria</taxon>
        <taxon>Pseudomonadati</taxon>
        <taxon>Pseudomonadota</taxon>
        <taxon>Gammaproteobacteria</taxon>
        <taxon>Lysobacterales</taxon>
        <taxon>Rhodanobacteraceae</taxon>
        <taxon>Ahniella</taxon>
    </lineage>
</organism>
<dbReference type="PROSITE" id="PS00630">
    <property type="entry name" value="IMP_2"/>
    <property type="match status" value="1"/>
</dbReference>
<proteinExistence type="inferred from homology"/>
<feature type="binding site" evidence="9">
    <location>
        <position position="68"/>
    </location>
    <ligand>
        <name>Mg(2+)</name>
        <dbReference type="ChEBI" id="CHEBI:18420"/>
        <label>1</label>
        <note>catalytic</note>
    </ligand>
</feature>
<sequence>MQNGAINIAIKAARGAGQVIMRSLPKRDSLPIIEKAQNDFATEVDRAAEMTILRELKRAFPTHAFLAEESGAAGKSRYVWVIDPLDGTSNFIRGFPHFSVSIALTYDNEPLLGVIYDPLRDELFAAEKGRGAVHNDRKLRIGTRKALDGCLLTTGFPFREKRHLDAHMAMTKSLMGQAEDIRRTGSAALDLAYVACGRFDGYYELGLRPWDMAAGVLLVREAGGKCWDFRGGQNFMETGNIIAGNLKVGEDMLKLIEPHLTITM</sequence>
<reference evidence="11 12" key="1">
    <citation type="submission" date="2018-03" db="EMBL/GenBank/DDBJ databases">
        <title>Ahniella affigens gen. nov., sp. nov., a gammaproteobacterium isolated from sandy soil near a stream.</title>
        <authorList>
            <person name="Ko Y."/>
            <person name="Kim J.-H."/>
        </authorList>
    </citation>
    <scope>NUCLEOTIDE SEQUENCE [LARGE SCALE GENOMIC DNA]</scope>
    <source>
        <strain evidence="11 12">D13</strain>
    </source>
</reference>
<dbReference type="InterPro" id="IPR000760">
    <property type="entry name" value="Inositol_monophosphatase-like"/>
</dbReference>
<comment type="catalytic activity">
    <reaction evidence="1 10">
        <text>a myo-inositol phosphate + H2O = myo-inositol + phosphate</text>
        <dbReference type="Rhea" id="RHEA:24056"/>
        <dbReference type="ChEBI" id="CHEBI:15377"/>
        <dbReference type="ChEBI" id="CHEBI:17268"/>
        <dbReference type="ChEBI" id="CHEBI:43474"/>
        <dbReference type="ChEBI" id="CHEBI:84139"/>
        <dbReference type="EC" id="3.1.3.25"/>
    </reaction>
</comment>
<keyword evidence="7 9" id="KW-0460">Magnesium</keyword>
<dbReference type="FunFam" id="3.30.540.10:FF:000003">
    <property type="entry name" value="Inositol-1-monophosphatase"/>
    <property type="match status" value="1"/>
</dbReference>
<comment type="cofactor">
    <cofactor evidence="2 9 10">
        <name>Mg(2+)</name>
        <dbReference type="ChEBI" id="CHEBI:18420"/>
    </cofactor>
</comment>
<dbReference type="InterPro" id="IPR020550">
    <property type="entry name" value="Inositol_monophosphatase_CS"/>
</dbReference>